<evidence type="ECO:0000256" key="5">
    <source>
        <dbReference type="ARBA" id="ARBA00022527"/>
    </source>
</evidence>
<keyword evidence="7 17" id="KW-0812">Transmembrane</keyword>
<dbReference type="Proteomes" id="UP000237000">
    <property type="component" value="Unassembled WGS sequence"/>
</dbReference>
<comment type="caution">
    <text evidence="20">The sequence shown here is derived from an EMBL/GenBank/DDBJ whole genome shotgun (WGS) entry which is preliminary data.</text>
</comment>
<evidence type="ECO:0000256" key="1">
    <source>
        <dbReference type="ARBA" id="ARBA00004479"/>
    </source>
</evidence>
<dbReference type="CDD" id="cd14066">
    <property type="entry name" value="STKc_IRAK"/>
    <property type="match status" value="1"/>
</dbReference>
<keyword evidence="21" id="KW-1185">Reference proteome</keyword>
<evidence type="ECO:0000256" key="17">
    <source>
        <dbReference type="SAM" id="Phobius"/>
    </source>
</evidence>
<name>A0A2P5BHR9_TREOI</name>
<keyword evidence="10 16" id="KW-0547">Nucleotide-binding</keyword>
<dbReference type="InterPro" id="IPR001245">
    <property type="entry name" value="Ser-Thr/Tyr_kinase_cat_dom"/>
</dbReference>
<dbReference type="Pfam" id="PF07714">
    <property type="entry name" value="PK_Tyr_Ser-Thr"/>
    <property type="match status" value="1"/>
</dbReference>
<dbReference type="CDD" id="cd06899">
    <property type="entry name" value="lectin_legume_LecRK_Arcelin_ConA"/>
    <property type="match status" value="1"/>
</dbReference>
<dbReference type="InterPro" id="IPR050528">
    <property type="entry name" value="L-type_Lectin-RKs"/>
</dbReference>
<dbReference type="GO" id="GO:0051707">
    <property type="term" value="P:response to other organism"/>
    <property type="evidence" value="ECO:0007669"/>
    <property type="project" value="UniProtKB-ARBA"/>
</dbReference>
<evidence type="ECO:0000256" key="16">
    <source>
        <dbReference type="PROSITE-ProRule" id="PRU10141"/>
    </source>
</evidence>
<evidence type="ECO:0000313" key="20">
    <source>
        <dbReference type="EMBL" id="PON48340.1"/>
    </source>
</evidence>
<evidence type="ECO:0000313" key="21">
    <source>
        <dbReference type="Proteomes" id="UP000237000"/>
    </source>
</evidence>
<evidence type="ECO:0000256" key="2">
    <source>
        <dbReference type="ARBA" id="ARBA00007606"/>
    </source>
</evidence>
<keyword evidence="12 16" id="KW-0067">ATP-binding</keyword>
<dbReference type="InterPro" id="IPR017441">
    <property type="entry name" value="Protein_kinase_ATP_BS"/>
</dbReference>
<dbReference type="EMBL" id="JXTC01000519">
    <property type="protein sequence ID" value="PON48340.1"/>
    <property type="molecule type" value="Genomic_DNA"/>
</dbReference>
<dbReference type="InParanoid" id="A0A2P5BHR9"/>
<dbReference type="FunFam" id="3.30.200.20:FF:000320">
    <property type="entry name" value="probable L-type lectin-domain containing receptor kinase S.5"/>
    <property type="match status" value="1"/>
</dbReference>
<evidence type="ECO:0000259" key="19">
    <source>
        <dbReference type="PROSITE" id="PS50011"/>
    </source>
</evidence>
<evidence type="ECO:0000256" key="4">
    <source>
        <dbReference type="ARBA" id="ARBA00010217"/>
    </source>
</evidence>
<comment type="subcellular location">
    <subcellularLocation>
        <location evidence="1">Membrane</location>
        <topology evidence="1">Single-pass type I membrane protein</topology>
    </subcellularLocation>
</comment>
<feature type="chain" id="PRO_5015195202" evidence="18">
    <location>
        <begin position="26"/>
        <end position="674"/>
    </location>
</feature>
<gene>
    <name evidence="20" type="ORF">TorRG33x02_320810</name>
</gene>
<evidence type="ECO:0000256" key="10">
    <source>
        <dbReference type="ARBA" id="ARBA00022741"/>
    </source>
</evidence>
<dbReference type="GO" id="GO:0006952">
    <property type="term" value="P:defense response"/>
    <property type="evidence" value="ECO:0007669"/>
    <property type="project" value="UniProtKB-ARBA"/>
</dbReference>
<keyword evidence="11 20" id="KW-0418">Kinase</keyword>
<dbReference type="PROSITE" id="PS00107">
    <property type="entry name" value="PROTEIN_KINASE_ATP"/>
    <property type="match status" value="1"/>
</dbReference>
<keyword evidence="9" id="KW-0430">Lectin</keyword>
<protein>
    <submittedName>
        <fullName evidence="20">Mitogen-activated protein kinase kinase kinase</fullName>
    </submittedName>
</protein>
<keyword evidence="14 17" id="KW-0472">Membrane</keyword>
<dbReference type="GO" id="GO:0005524">
    <property type="term" value="F:ATP binding"/>
    <property type="evidence" value="ECO:0007669"/>
    <property type="project" value="UniProtKB-UniRule"/>
</dbReference>
<feature type="domain" description="Protein kinase" evidence="19">
    <location>
        <begin position="344"/>
        <end position="614"/>
    </location>
</feature>
<evidence type="ECO:0000256" key="11">
    <source>
        <dbReference type="ARBA" id="ARBA00022777"/>
    </source>
</evidence>
<dbReference type="Gene3D" id="2.60.120.200">
    <property type="match status" value="1"/>
</dbReference>
<dbReference type="FunFam" id="1.10.510.10:FF:000444">
    <property type="entry name" value="probable L-type lectin-domain containing receptor kinase S.5"/>
    <property type="match status" value="1"/>
</dbReference>
<dbReference type="PANTHER" id="PTHR27007">
    <property type="match status" value="1"/>
</dbReference>
<dbReference type="GO" id="GO:0030246">
    <property type="term" value="F:carbohydrate binding"/>
    <property type="evidence" value="ECO:0007669"/>
    <property type="project" value="UniProtKB-KW"/>
</dbReference>
<evidence type="ECO:0000256" key="9">
    <source>
        <dbReference type="ARBA" id="ARBA00022734"/>
    </source>
</evidence>
<dbReference type="InterPro" id="IPR000719">
    <property type="entry name" value="Prot_kinase_dom"/>
</dbReference>
<keyword evidence="13 17" id="KW-1133">Transmembrane helix</keyword>
<evidence type="ECO:0000256" key="7">
    <source>
        <dbReference type="ARBA" id="ARBA00022692"/>
    </source>
</evidence>
<keyword evidence="15" id="KW-0675">Receptor</keyword>
<comment type="similarity">
    <text evidence="2">Belongs to the leguminous lectin family.</text>
</comment>
<proteinExistence type="inferred from homology"/>
<sequence length="674" mass="76055">MKEKLIIFMVLCFALLQTPTAICSAKPLPKTKKFTFDEFIEGADNPSFKFSGNSSIDQKALQLTPDNENQENGFNNKSGRIMYHQPFKLWSSDDVVASFNTLFVINMFRNKDWDAGEGLAFLIAPDYNLPEHGYGQWLGLTNATTDGEPGNRMVAIEFDTKKQGFDPIGNHIGLDINSVISNKTVPLPVEIEPNEKYNVWIEYDGESKLMEVYMAHESDDKPVKPVLSEAINLKHYVEQVSYFGFSGSTGDPARQFNCVVRWELEVEDLGSKKVWKGLVIGVSVGLPLFGFVLVLLGLKLRWVYLKKKRRAQDEESNVLGTLKRLPGMPREFKYKDLKGATNNFDESMILGKGGFGVVYRGVLREDNGRKSNTGNEVAVKKFSRDSVNGKEDFLSELTIIHRLRHKHLVRLVGWCYEKGKLLLVYDYMPNGSVEKHLYKSSNLSTLYWRHRYKILTGVASALHYLHNDYDQKVVHRDLKASNILLDSNYNARLGDFGLARALENERNSYAELELAGVPGTMGYVAPECFHTGKASPESDVFGFGAVVLEVVTGRSPGVKIQHDEHQLTLVDWVWMLHREGRIQEAVDERLNNEYEVDEAIRLLLLGLACSHPVASERPQTQAICQIIAETLPPPRVPPFKPVFTWPSLMSTTVFISNESSFSNILSNGEKHGYI</sequence>
<keyword evidence="5" id="KW-0723">Serine/threonine-protein kinase</keyword>
<dbReference type="AlphaFoldDB" id="A0A2P5BHR9"/>
<dbReference type="SMART" id="SM00220">
    <property type="entry name" value="S_TKc"/>
    <property type="match status" value="1"/>
</dbReference>
<dbReference type="Gene3D" id="1.10.510.10">
    <property type="entry name" value="Transferase(Phosphotransferase) domain 1"/>
    <property type="match status" value="1"/>
</dbReference>
<evidence type="ECO:0000256" key="14">
    <source>
        <dbReference type="ARBA" id="ARBA00023136"/>
    </source>
</evidence>
<feature type="binding site" evidence="16">
    <location>
        <position position="381"/>
    </location>
    <ligand>
        <name>ATP</name>
        <dbReference type="ChEBI" id="CHEBI:30616"/>
    </ligand>
</feature>
<dbReference type="Gene3D" id="3.30.200.20">
    <property type="entry name" value="Phosphorylase Kinase, domain 1"/>
    <property type="match status" value="1"/>
</dbReference>
<dbReference type="Pfam" id="PF00139">
    <property type="entry name" value="Lectin_legB"/>
    <property type="match status" value="1"/>
</dbReference>
<feature type="transmembrane region" description="Helical" evidence="17">
    <location>
        <begin position="278"/>
        <end position="300"/>
    </location>
</feature>
<dbReference type="InterPro" id="IPR013320">
    <property type="entry name" value="ConA-like_dom_sf"/>
</dbReference>
<comment type="similarity">
    <text evidence="4">In the C-terminal section; belongs to the protein kinase superfamily. Ser/Thr protein kinase family.</text>
</comment>
<evidence type="ECO:0000256" key="15">
    <source>
        <dbReference type="ARBA" id="ARBA00023170"/>
    </source>
</evidence>
<evidence type="ECO:0000256" key="6">
    <source>
        <dbReference type="ARBA" id="ARBA00022679"/>
    </source>
</evidence>
<accession>A0A2P5BHR9</accession>
<organism evidence="20 21">
    <name type="scientific">Trema orientale</name>
    <name type="common">Charcoal tree</name>
    <name type="synonym">Celtis orientalis</name>
    <dbReference type="NCBI Taxonomy" id="63057"/>
    <lineage>
        <taxon>Eukaryota</taxon>
        <taxon>Viridiplantae</taxon>
        <taxon>Streptophyta</taxon>
        <taxon>Embryophyta</taxon>
        <taxon>Tracheophyta</taxon>
        <taxon>Spermatophyta</taxon>
        <taxon>Magnoliopsida</taxon>
        <taxon>eudicotyledons</taxon>
        <taxon>Gunneridae</taxon>
        <taxon>Pentapetalae</taxon>
        <taxon>rosids</taxon>
        <taxon>fabids</taxon>
        <taxon>Rosales</taxon>
        <taxon>Cannabaceae</taxon>
        <taxon>Trema</taxon>
    </lineage>
</organism>
<dbReference type="PROSITE" id="PS00108">
    <property type="entry name" value="PROTEIN_KINASE_ST"/>
    <property type="match status" value="1"/>
</dbReference>
<keyword evidence="6" id="KW-0808">Transferase</keyword>
<dbReference type="OrthoDB" id="1913956at2759"/>
<dbReference type="SUPFAM" id="SSF49899">
    <property type="entry name" value="Concanavalin A-like lectins/glucanases"/>
    <property type="match status" value="1"/>
</dbReference>
<dbReference type="InterPro" id="IPR001220">
    <property type="entry name" value="Legume_lectin_dom"/>
</dbReference>
<dbReference type="PROSITE" id="PS50011">
    <property type="entry name" value="PROTEIN_KINASE_DOM"/>
    <property type="match status" value="1"/>
</dbReference>
<reference evidence="21" key="1">
    <citation type="submission" date="2016-06" db="EMBL/GenBank/DDBJ databases">
        <title>Parallel loss of symbiosis genes in relatives of nitrogen-fixing non-legume Parasponia.</title>
        <authorList>
            <person name="Van Velzen R."/>
            <person name="Holmer R."/>
            <person name="Bu F."/>
            <person name="Rutten L."/>
            <person name="Van Zeijl A."/>
            <person name="Liu W."/>
            <person name="Santuari L."/>
            <person name="Cao Q."/>
            <person name="Sharma T."/>
            <person name="Shen D."/>
            <person name="Roswanjaya Y."/>
            <person name="Wardhani T."/>
            <person name="Kalhor M.S."/>
            <person name="Jansen J."/>
            <person name="Van den Hoogen J."/>
            <person name="Gungor B."/>
            <person name="Hartog M."/>
            <person name="Hontelez J."/>
            <person name="Verver J."/>
            <person name="Yang W.-C."/>
            <person name="Schijlen E."/>
            <person name="Repin R."/>
            <person name="Schilthuizen M."/>
            <person name="Schranz E."/>
            <person name="Heidstra R."/>
            <person name="Miyata K."/>
            <person name="Fedorova E."/>
            <person name="Kohlen W."/>
            <person name="Bisseling T."/>
            <person name="Smit S."/>
            <person name="Geurts R."/>
        </authorList>
    </citation>
    <scope>NUCLEOTIDE SEQUENCE [LARGE SCALE GENOMIC DNA]</scope>
    <source>
        <strain evidence="21">cv. RG33-2</strain>
    </source>
</reference>
<comment type="similarity">
    <text evidence="3">In the N-terminal section; belongs to the leguminous lectin family.</text>
</comment>
<dbReference type="InterPro" id="IPR011009">
    <property type="entry name" value="Kinase-like_dom_sf"/>
</dbReference>
<dbReference type="SUPFAM" id="SSF56112">
    <property type="entry name" value="Protein kinase-like (PK-like)"/>
    <property type="match status" value="1"/>
</dbReference>
<feature type="signal peptide" evidence="18">
    <location>
        <begin position="1"/>
        <end position="25"/>
    </location>
</feature>
<evidence type="ECO:0000256" key="13">
    <source>
        <dbReference type="ARBA" id="ARBA00022989"/>
    </source>
</evidence>
<evidence type="ECO:0000256" key="8">
    <source>
        <dbReference type="ARBA" id="ARBA00022729"/>
    </source>
</evidence>
<dbReference type="InterPro" id="IPR008271">
    <property type="entry name" value="Ser/Thr_kinase_AS"/>
</dbReference>
<dbReference type="STRING" id="63057.A0A2P5BHR9"/>
<dbReference type="GO" id="GO:0004674">
    <property type="term" value="F:protein serine/threonine kinase activity"/>
    <property type="evidence" value="ECO:0007669"/>
    <property type="project" value="UniProtKB-KW"/>
</dbReference>
<evidence type="ECO:0000256" key="12">
    <source>
        <dbReference type="ARBA" id="ARBA00022840"/>
    </source>
</evidence>
<keyword evidence="8 18" id="KW-0732">Signal</keyword>
<evidence type="ECO:0000256" key="18">
    <source>
        <dbReference type="SAM" id="SignalP"/>
    </source>
</evidence>
<dbReference type="GO" id="GO:0016020">
    <property type="term" value="C:membrane"/>
    <property type="evidence" value="ECO:0007669"/>
    <property type="project" value="UniProtKB-SubCell"/>
</dbReference>
<evidence type="ECO:0000256" key="3">
    <source>
        <dbReference type="ARBA" id="ARBA00008536"/>
    </source>
</evidence>